<dbReference type="AlphaFoldDB" id="A0AAE0ZY26"/>
<comment type="caution">
    <text evidence="1">The sequence shown here is derived from an EMBL/GenBank/DDBJ whole genome shotgun (WGS) entry which is preliminary data.</text>
</comment>
<sequence length="110" mass="11779">MQSARLGRPCGVCPCGLCVCLQTSLPLRSRRECEMPVDDWLPCSGCQVRKQNSGGGNSPKAETLRLAGGARNGRENFPAYKTGTPYAYRLGAAAFQIAAIMGNVTQKLKT</sequence>
<proteinExistence type="predicted"/>
<keyword evidence="2" id="KW-1185">Reference proteome</keyword>
<reference evidence="1" key="1">
    <citation type="journal article" date="2023" name="G3 (Bethesda)">
        <title>A reference genome for the long-term kleptoplast-retaining sea slug Elysia crispata morphotype clarki.</title>
        <authorList>
            <person name="Eastman K.E."/>
            <person name="Pendleton A.L."/>
            <person name="Shaikh M.A."/>
            <person name="Suttiyut T."/>
            <person name="Ogas R."/>
            <person name="Tomko P."/>
            <person name="Gavelis G."/>
            <person name="Widhalm J.R."/>
            <person name="Wisecaver J.H."/>
        </authorList>
    </citation>
    <scope>NUCLEOTIDE SEQUENCE</scope>
    <source>
        <strain evidence="1">ECLA1</strain>
    </source>
</reference>
<organism evidence="1 2">
    <name type="scientific">Elysia crispata</name>
    <name type="common">lettuce slug</name>
    <dbReference type="NCBI Taxonomy" id="231223"/>
    <lineage>
        <taxon>Eukaryota</taxon>
        <taxon>Metazoa</taxon>
        <taxon>Spiralia</taxon>
        <taxon>Lophotrochozoa</taxon>
        <taxon>Mollusca</taxon>
        <taxon>Gastropoda</taxon>
        <taxon>Heterobranchia</taxon>
        <taxon>Euthyneura</taxon>
        <taxon>Panpulmonata</taxon>
        <taxon>Sacoglossa</taxon>
        <taxon>Placobranchoidea</taxon>
        <taxon>Plakobranchidae</taxon>
        <taxon>Elysia</taxon>
    </lineage>
</organism>
<evidence type="ECO:0000313" key="1">
    <source>
        <dbReference type="EMBL" id="KAK3777679.1"/>
    </source>
</evidence>
<accession>A0AAE0ZY26</accession>
<dbReference type="EMBL" id="JAWDGP010003066">
    <property type="protein sequence ID" value="KAK3777679.1"/>
    <property type="molecule type" value="Genomic_DNA"/>
</dbReference>
<name>A0AAE0ZY26_9GAST</name>
<dbReference type="Proteomes" id="UP001283361">
    <property type="component" value="Unassembled WGS sequence"/>
</dbReference>
<protein>
    <submittedName>
        <fullName evidence="1">Uncharacterized protein</fullName>
    </submittedName>
</protein>
<evidence type="ECO:0000313" key="2">
    <source>
        <dbReference type="Proteomes" id="UP001283361"/>
    </source>
</evidence>
<gene>
    <name evidence="1" type="ORF">RRG08_021790</name>
</gene>